<evidence type="ECO:0000256" key="5">
    <source>
        <dbReference type="PROSITE-ProRule" id="PRU00169"/>
    </source>
</evidence>
<evidence type="ECO:0000256" key="1">
    <source>
        <dbReference type="ARBA" id="ARBA00022553"/>
    </source>
</evidence>
<reference evidence="8 9" key="1">
    <citation type="submission" date="2019-03" db="EMBL/GenBank/DDBJ databases">
        <title>Genomic Encyclopedia of Archaeal and Bacterial Type Strains, Phase II (KMG-II): from individual species to whole genera.</title>
        <authorList>
            <person name="Goeker M."/>
        </authorList>
    </citation>
    <scope>NUCLEOTIDE SEQUENCE [LARGE SCALE GENOMIC DNA]</scope>
    <source>
        <strain evidence="8 9">DSM 45499</strain>
    </source>
</reference>
<dbReference type="PROSITE" id="PS50110">
    <property type="entry name" value="RESPONSE_REGULATORY"/>
    <property type="match status" value="1"/>
</dbReference>
<evidence type="ECO:0000256" key="2">
    <source>
        <dbReference type="ARBA" id="ARBA00023015"/>
    </source>
</evidence>
<proteinExistence type="predicted"/>
<feature type="domain" description="HTH luxR-type" evidence="6">
    <location>
        <begin position="145"/>
        <end position="216"/>
    </location>
</feature>
<dbReference type="GO" id="GO:0000160">
    <property type="term" value="P:phosphorelay signal transduction system"/>
    <property type="evidence" value="ECO:0007669"/>
    <property type="project" value="InterPro"/>
</dbReference>
<evidence type="ECO:0000313" key="8">
    <source>
        <dbReference type="EMBL" id="TDV56090.1"/>
    </source>
</evidence>
<dbReference type="Proteomes" id="UP000294927">
    <property type="component" value="Unassembled WGS sequence"/>
</dbReference>
<dbReference type="OrthoDB" id="3519926at2"/>
<dbReference type="AlphaFoldDB" id="A0A4R7W0P6"/>
<dbReference type="SUPFAM" id="SSF52172">
    <property type="entry name" value="CheY-like"/>
    <property type="match status" value="1"/>
</dbReference>
<evidence type="ECO:0000256" key="4">
    <source>
        <dbReference type="ARBA" id="ARBA00023163"/>
    </source>
</evidence>
<keyword evidence="1 5" id="KW-0597">Phosphoprotein</keyword>
<comment type="caution">
    <text evidence="8">The sequence shown here is derived from an EMBL/GenBank/DDBJ whole genome shotgun (WGS) entry which is preliminary data.</text>
</comment>
<dbReference type="CDD" id="cd06170">
    <property type="entry name" value="LuxR_C_like"/>
    <property type="match status" value="1"/>
</dbReference>
<keyword evidence="3" id="KW-0238">DNA-binding</keyword>
<dbReference type="RefSeq" id="WP_133901377.1">
    <property type="nucleotide sequence ID" value="NZ_SOCP01000002.1"/>
</dbReference>
<dbReference type="PANTHER" id="PTHR43214:SF24">
    <property type="entry name" value="TRANSCRIPTIONAL REGULATORY PROTEIN NARL-RELATED"/>
    <property type="match status" value="1"/>
</dbReference>
<keyword evidence="2" id="KW-0805">Transcription regulation</keyword>
<dbReference type="InterPro" id="IPR039420">
    <property type="entry name" value="WalR-like"/>
</dbReference>
<feature type="domain" description="Response regulatory" evidence="7">
    <location>
        <begin position="2"/>
        <end position="122"/>
    </location>
</feature>
<dbReference type="PROSITE" id="PS50043">
    <property type="entry name" value="HTH_LUXR_2"/>
    <property type="match status" value="1"/>
</dbReference>
<dbReference type="Gene3D" id="3.40.50.2300">
    <property type="match status" value="1"/>
</dbReference>
<dbReference type="Pfam" id="PF00196">
    <property type="entry name" value="GerE"/>
    <property type="match status" value="1"/>
</dbReference>
<evidence type="ECO:0000313" key="9">
    <source>
        <dbReference type="Proteomes" id="UP000294927"/>
    </source>
</evidence>
<keyword evidence="4" id="KW-0804">Transcription</keyword>
<sequence>MRVVIADDGVILREGLARLLEGADFEIAGLAADADELLTLVESTRPDVAIIDIRMPPSFTDEGLRAARVIRERYPRVGILVLSQHVQPSYAIELLADGTEGVGYLLKDRVARLDELTASIRTVAEGGSVLDPSVVAQLVAHRRRDDDPLDRLTPRELEVLSLVAQGLTNKAVGDRLFISEHTVEKHVRNILATLRIPATADDHRRVLAVVVYLDGRQNPHRR</sequence>
<dbReference type="GO" id="GO:0003677">
    <property type="term" value="F:DNA binding"/>
    <property type="evidence" value="ECO:0007669"/>
    <property type="project" value="UniProtKB-KW"/>
</dbReference>
<feature type="modified residue" description="4-aspartylphosphate" evidence="5">
    <location>
        <position position="52"/>
    </location>
</feature>
<dbReference type="PANTHER" id="PTHR43214">
    <property type="entry name" value="TWO-COMPONENT RESPONSE REGULATOR"/>
    <property type="match status" value="1"/>
</dbReference>
<evidence type="ECO:0000259" key="6">
    <source>
        <dbReference type="PROSITE" id="PS50043"/>
    </source>
</evidence>
<accession>A0A4R7W0P6</accession>
<dbReference type="SMART" id="SM00448">
    <property type="entry name" value="REC"/>
    <property type="match status" value="1"/>
</dbReference>
<dbReference type="Pfam" id="PF00072">
    <property type="entry name" value="Response_reg"/>
    <property type="match status" value="1"/>
</dbReference>
<keyword evidence="9" id="KW-1185">Reference proteome</keyword>
<dbReference type="InterPro" id="IPR011006">
    <property type="entry name" value="CheY-like_superfamily"/>
</dbReference>
<organism evidence="8 9">
    <name type="scientific">Actinophytocola oryzae</name>
    <dbReference type="NCBI Taxonomy" id="502181"/>
    <lineage>
        <taxon>Bacteria</taxon>
        <taxon>Bacillati</taxon>
        <taxon>Actinomycetota</taxon>
        <taxon>Actinomycetes</taxon>
        <taxon>Pseudonocardiales</taxon>
        <taxon>Pseudonocardiaceae</taxon>
    </lineage>
</organism>
<dbReference type="PRINTS" id="PR00038">
    <property type="entry name" value="HTHLUXR"/>
</dbReference>
<evidence type="ECO:0000256" key="3">
    <source>
        <dbReference type="ARBA" id="ARBA00023125"/>
    </source>
</evidence>
<dbReference type="SMART" id="SM00421">
    <property type="entry name" value="HTH_LUXR"/>
    <property type="match status" value="1"/>
</dbReference>
<evidence type="ECO:0000259" key="7">
    <source>
        <dbReference type="PROSITE" id="PS50110"/>
    </source>
</evidence>
<dbReference type="InterPro" id="IPR000792">
    <property type="entry name" value="Tscrpt_reg_LuxR_C"/>
</dbReference>
<dbReference type="CDD" id="cd17535">
    <property type="entry name" value="REC_NarL-like"/>
    <property type="match status" value="1"/>
</dbReference>
<dbReference type="InterPro" id="IPR058245">
    <property type="entry name" value="NreC/VraR/RcsB-like_REC"/>
</dbReference>
<dbReference type="EMBL" id="SOCP01000002">
    <property type="protein sequence ID" value="TDV56090.1"/>
    <property type="molecule type" value="Genomic_DNA"/>
</dbReference>
<dbReference type="InterPro" id="IPR001789">
    <property type="entry name" value="Sig_transdc_resp-reg_receiver"/>
</dbReference>
<dbReference type="GO" id="GO:0006355">
    <property type="term" value="P:regulation of DNA-templated transcription"/>
    <property type="evidence" value="ECO:0007669"/>
    <property type="project" value="InterPro"/>
</dbReference>
<gene>
    <name evidence="8" type="ORF">CLV71_102151</name>
</gene>
<protein>
    <submittedName>
        <fullName evidence="8">LuxR family two component transcriptional regulator</fullName>
    </submittedName>
</protein>
<name>A0A4R7W0P6_9PSEU</name>